<protein>
    <submittedName>
        <fullName evidence="5">Defense protein l(2)34Fc</fullName>
    </submittedName>
</protein>
<keyword evidence="1" id="KW-0732">Signal</keyword>
<dbReference type="Pfam" id="PF02014">
    <property type="entry name" value="Reeler"/>
    <property type="match status" value="1"/>
</dbReference>
<dbReference type="InterPro" id="IPR051237">
    <property type="entry name" value="Ferric-chelate_Red/DefProt"/>
</dbReference>
<dbReference type="OrthoDB" id="6418377at2759"/>
<evidence type="ECO:0000313" key="3">
    <source>
        <dbReference type="EnsemblMetazoa" id="MDOA001054-PA"/>
    </source>
</evidence>
<dbReference type="PROSITE" id="PS51019">
    <property type="entry name" value="REELIN"/>
    <property type="match status" value="1"/>
</dbReference>
<reference evidence="5" key="2">
    <citation type="submission" date="2025-04" db="UniProtKB">
        <authorList>
            <consortium name="RefSeq"/>
        </authorList>
    </citation>
    <scope>IDENTIFICATION</scope>
    <source>
        <strain evidence="5">Aabys</strain>
    </source>
</reference>
<dbReference type="Gene3D" id="2.60.40.4060">
    <property type="entry name" value="Reeler domain"/>
    <property type="match status" value="1"/>
</dbReference>
<dbReference type="InterPro" id="IPR002861">
    <property type="entry name" value="Reeler_dom"/>
</dbReference>
<accession>A0A1I8M468</accession>
<feature type="domain" description="Reelin" evidence="2">
    <location>
        <begin position="4"/>
        <end position="160"/>
    </location>
</feature>
<feature type="chain" id="PRO_5044559818" evidence="1">
    <location>
        <begin position="18"/>
        <end position="160"/>
    </location>
</feature>
<dbReference type="VEuPathDB" id="VectorBase:MDOMA2_018844"/>
<dbReference type="Proteomes" id="UP001652621">
    <property type="component" value="Unplaced"/>
</dbReference>
<proteinExistence type="predicted"/>
<dbReference type="PANTHER" id="PTHR45828:SF42">
    <property type="entry name" value="DEFENSE PROTEIN L(2)34FC"/>
    <property type="match status" value="1"/>
</dbReference>
<dbReference type="InterPro" id="IPR042307">
    <property type="entry name" value="Reeler_sf"/>
</dbReference>
<evidence type="ECO:0000256" key="1">
    <source>
        <dbReference type="SAM" id="SignalP"/>
    </source>
</evidence>
<organism evidence="3">
    <name type="scientific">Musca domestica</name>
    <name type="common">House fly</name>
    <dbReference type="NCBI Taxonomy" id="7370"/>
    <lineage>
        <taxon>Eukaryota</taxon>
        <taxon>Metazoa</taxon>
        <taxon>Ecdysozoa</taxon>
        <taxon>Arthropoda</taxon>
        <taxon>Hexapoda</taxon>
        <taxon>Insecta</taxon>
        <taxon>Pterygota</taxon>
        <taxon>Neoptera</taxon>
        <taxon>Endopterygota</taxon>
        <taxon>Diptera</taxon>
        <taxon>Brachycera</taxon>
        <taxon>Muscomorpha</taxon>
        <taxon>Muscoidea</taxon>
        <taxon>Muscidae</taxon>
        <taxon>Musca</taxon>
    </lineage>
</organism>
<dbReference type="RefSeq" id="XP_005188321.1">
    <property type="nucleotide sequence ID" value="XM_005188264.3"/>
</dbReference>
<sequence>MFRFLVIACCLAAPAFGYSTGAPKEICTNGLTPEHHVEPQSSAVPYFFSADSAVKAGDKLTVKLGGDEFLGFAIQVQDSNKKPIGSFKVVESNKSQTLTCSKADDTLTHVKIDKKNIPNSLQFQWVAPADFKGKAKLVGTVAKNGATYWIGKVLKEIEVQ</sequence>
<dbReference type="CDD" id="cd08544">
    <property type="entry name" value="Reeler"/>
    <property type="match status" value="1"/>
</dbReference>
<dbReference type="AlphaFoldDB" id="A0A1I8M468"/>
<evidence type="ECO:0000313" key="5">
    <source>
        <dbReference type="RefSeq" id="XP_005188321.1"/>
    </source>
</evidence>
<dbReference type="eggNOG" id="ENOG502S86D">
    <property type="taxonomic scope" value="Eukaryota"/>
</dbReference>
<dbReference type="GO" id="GO:0016020">
    <property type="term" value="C:membrane"/>
    <property type="evidence" value="ECO:0007669"/>
    <property type="project" value="TreeGrafter"/>
</dbReference>
<dbReference type="STRING" id="7370.A0A1I8M468"/>
<keyword evidence="4" id="KW-1185">Reference proteome</keyword>
<dbReference type="PANTHER" id="PTHR45828">
    <property type="entry name" value="CYTOCHROME B561/FERRIC REDUCTASE TRANSMEMBRANE"/>
    <property type="match status" value="1"/>
</dbReference>
<name>A0A1I8M468_MUSDO</name>
<feature type="signal peptide" evidence="1">
    <location>
        <begin position="1"/>
        <end position="17"/>
    </location>
</feature>
<dbReference type="EnsemblMetazoa" id="MDOA001054-RA">
    <property type="protein sequence ID" value="MDOA001054-PA"/>
    <property type="gene ID" value="MDOA001054"/>
</dbReference>
<reference evidence="3" key="1">
    <citation type="submission" date="2020-05" db="UniProtKB">
        <authorList>
            <consortium name="EnsemblMetazoa"/>
        </authorList>
    </citation>
    <scope>IDENTIFICATION</scope>
    <source>
        <strain evidence="3">Aabys</strain>
    </source>
</reference>
<dbReference type="KEGG" id="mde:101890337"/>
<dbReference type="VEuPathDB" id="VectorBase:MDOA001054"/>
<evidence type="ECO:0000259" key="2">
    <source>
        <dbReference type="PROSITE" id="PS51019"/>
    </source>
</evidence>
<gene>
    <name evidence="3" type="primary">101890337</name>
    <name evidence="5" type="synonym">LOC101890337</name>
</gene>
<evidence type="ECO:0000313" key="4">
    <source>
        <dbReference type="Proteomes" id="UP001652621"/>
    </source>
</evidence>